<keyword evidence="1" id="KW-1133">Transmembrane helix</keyword>
<keyword evidence="1" id="KW-0472">Membrane</keyword>
<accession>A0A565AMX4</accession>
<feature type="transmembrane region" description="Helical" evidence="1">
    <location>
        <begin position="25"/>
        <end position="44"/>
    </location>
</feature>
<proteinExistence type="predicted"/>
<evidence type="ECO:0000313" key="3">
    <source>
        <dbReference type="Proteomes" id="UP000489600"/>
    </source>
</evidence>
<name>A0A565AMX4_9BRAS</name>
<keyword evidence="3" id="KW-1185">Reference proteome</keyword>
<comment type="caution">
    <text evidence="2">The sequence shown here is derived from an EMBL/GenBank/DDBJ whole genome shotgun (WGS) entry which is preliminary data.</text>
</comment>
<dbReference type="Proteomes" id="UP000489600">
    <property type="component" value="Unassembled WGS sequence"/>
</dbReference>
<evidence type="ECO:0000256" key="1">
    <source>
        <dbReference type="SAM" id="Phobius"/>
    </source>
</evidence>
<organism evidence="2 3">
    <name type="scientific">Arabis nemorensis</name>
    <dbReference type="NCBI Taxonomy" id="586526"/>
    <lineage>
        <taxon>Eukaryota</taxon>
        <taxon>Viridiplantae</taxon>
        <taxon>Streptophyta</taxon>
        <taxon>Embryophyta</taxon>
        <taxon>Tracheophyta</taxon>
        <taxon>Spermatophyta</taxon>
        <taxon>Magnoliopsida</taxon>
        <taxon>eudicotyledons</taxon>
        <taxon>Gunneridae</taxon>
        <taxon>Pentapetalae</taxon>
        <taxon>rosids</taxon>
        <taxon>malvids</taxon>
        <taxon>Brassicales</taxon>
        <taxon>Brassicaceae</taxon>
        <taxon>Arabideae</taxon>
        <taxon>Arabis</taxon>
    </lineage>
</organism>
<gene>
    <name evidence="2" type="ORF">ANE_LOCUS423</name>
</gene>
<evidence type="ECO:0000313" key="2">
    <source>
        <dbReference type="EMBL" id="VVA89978.1"/>
    </source>
</evidence>
<keyword evidence="1" id="KW-0812">Transmembrane</keyword>
<sequence>MNLVGCGLLWSSIIARFEEYANWLYFLNATLVILGGLSMFLSLLPDAERKPDPWLREIINILKKEDPNNLLPLATLMAIILKPDEPETDVLRSAMMELLQNGIESSRPSY</sequence>
<protein>
    <submittedName>
        <fullName evidence="2">Uncharacterized protein</fullName>
    </submittedName>
</protein>
<reference evidence="2" key="1">
    <citation type="submission" date="2019-07" db="EMBL/GenBank/DDBJ databases">
        <authorList>
            <person name="Dittberner H."/>
        </authorList>
    </citation>
    <scope>NUCLEOTIDE SEQUENCE [LARGE SCALE GENOMIC DNA]</scope>
</reference>
<dbReference type="AlphaFoldDB" id="A0A565AMX4"/>
<dbReference type="EMBL" id="CABITT030000001">
    <property type="protein sequence ID" value="VVA89978.1"/>
    <property type="molecule type" value="Genomic_DNA"/>
</dbReference>